<dbReference type="RefSeq" id="WP_227279625.1">
    <property type="nucleotide sequence ID" value="NZ_JAJDKR010000016.1"/>
</dbReference>
<dbReference type="Proteomes" id="UP001198439">
    <property type="component" value="Unassembled WGS sequence"/>
</dbReference>
<name>A0AAW4VZ79_9FIRM</name>
<dbReference type="AlphaFoldDB" id="A0AAW4VZ79"/>
<organism evidence="1 2">
    <name type="scientific">Faecalibacillus faecis</name>
    <dbReference type="NCBI Taxonomy" id="1982628"/>
    <lineage>
        <taxon>Bacteria</taxon>
        <taxon>Bacillati</taxon>
        <taxon>Bacillota</taxon>
        <taxon>Erysipelotrichia</taxon>
        <taxon>Erysipelotrichales</taxon>
        <taxon>Coprobacillaceae</taxon>
        <taxon>Faecalibacillus</taxon>
    </lineage>
</organism>
<dbReference type="EMBL" id="JAJDKZ010000017">
    <property type="protein sequence ID" value="MCB8610417.1"/>
    <property type="molecule type" value="Genomic_DNA"/>
</dbReference>
<comment type="caution">
    <text evidence="1">The sequence shown here is derived from an EMBL/GenBank/DDBJ whole genome shotgun (WGS) entry which is preliminary data.</text>
</comment>
<reference evidence="1" key="1">
    <citation type="submission" date="2021-10" db="EMBL/GenBank/DDBJ databases">
        <title>Collection of gut derived symbiotic bacterial strains cultured from healthy donors.</title>
        <authorList>
            <person name="Lin H."/>
            <person name="Littmann E."/>
            <person name="Kohout C."/>
            <person name="Pamer E.G."/>
        </authorList>
    </citation>
    <scope>NUCLEOTIDE SEQUENCE</scope>
    <source>
        <strain evidence="1">DFI.4.48</strain>
    </source>
</reference>
<accession>A0AAW4VZ79</accession>
<sequence>MKYVDYVVDQINIIQKRYTYRNVFKDWLTMVANWHEGKHQFIEDGDTFDDTVEEYALRDSVELSRCAWAVYNAGSRKINFLLAVNDTLNNDDHDKMHDFIVEKFS</sequence>
<protein>
    <submittedName>
        <fullName evidence="1">Uncharacterized protein</fullName>
    </submittedName>
</protein>
<gene>
    <name evidence="1" type="ORF">LJD69_07395</name>
</gene>
<evidence type="ECO:0000313" key="2">
    <source>
        <dbReference type="Proteomes" id="UP001198439"/>
    </source>
</evidence>
<proteinExistence type="predicted"/>
<evidence type="ECO:0000313" key="1">
    <source>
        <dbReference type="EMBL" id="MCB8610417.1"/>
    </source>
</evidence>